<protein>
    <recommendedName>
        <fullName evidence="8">tRNA-specific adenosine deaminase</fullName>
        <ecNumber evidence="8">3.5.4.33</ecNumber>
    </recommendedName>
</protein>
<sequence length="164" mass="17744">MNRAVDDAFFMHLALLQARLAYGCDEVPVGAVIVDNGVVVGAGFNRPISASDPTAHAEIQALRAAAARLGNYRLPKATLYVTVEPCTMCLGALVHARIQRIVFAATEPKAGRVCSHSLLDDPCFNHHIEVTAGVCAEPASALMQRFFAERRARKKALKQNNMNT</sequence>
<dbReference type="PROSITE" id="PS00903">
    <property type="entry name" value="CYT_DCMP_DEAMINASES_1"/>
    <property type="match status" value="1"/>
</dbReference>
<dbReference type="Pfam" id="PF00383">
    <property type="entry name" value="dCMP_cyt_deam_1"/>
    <property type="match status" value="1"/>
</dbReference>
<dbReference type="PANTHER" id="PTHR11079:SF202">
    <property type="entry name" value="TRNA-SPECIFIC ADENOSINE DEAMINASE"/>
    <property type="match status" value="1"/>
</dbReference>
<dbReference type="SUPFAM" id="SSF53927">
    <property type="entry name" value="Cytidine deaminase-like"/>
    <property type="match status" value="1"/>
</dbReference>
<comment type="similarity">
    <text evidence="1">Belongs to the cytidine and deoxycytidylate deaminase family. ADAT2 subfamily.</text>
</comment>
<dbReference type="EMBL" id="AP023086">
    <property type="protein sequence ID" value="BCD97973.1"/>
    <property type="molecule type" value="Genomic_DNA"/>
</dbReference>
<comment type="cofactor">
    <cofactor evidence="8">
        <name>Zn(2+)</name>
        <dbReference type="ChEBI" id="CHEBI:29105"/>
    </cofactor>
    <text evidence="8">Binds 1 zinc ion per subunit.</text>
</comment>
<dbReference type="CDD" id="cd01285">
    <property type="entry name" value="nucleoside_deaminase"/>
    <property type="match status" value="1"/>
</dbReference>
<keyword evidence="4 8" id="KW-0479">Metal-binding</keyword>
<dbReference type="PROSITE" id="PS51747">
    <property type="entry name" value="CYT_DCMP_DEAMINASES_2"/>
    <property type="match status" value="1"/>
</dbReference>
<reference evidence="10 11" key="1">
    <citation type="journal article" date="2022" name="IScience">
        <title>An ultrasensitive nanofiber-based assay for enzymatic hydrolysis and deep-sea microbial degradation of cellulose.</title>
        <authorList>
            <person name="Tsudome M."/>
            <person name="Tachioka M."/>
            <person name="Miyazaki M."/>
            <person name="Uchimura K."/>
            <person name="Tsuda M."/>
            <person name="Takaki Y."/>
            <person name="Deguchi S."/>
        </authorList>
    </citation>
    <scope>NUCLEOTIDE SEQUENCE [LARGE SCALE GENOMIC DNA]</scope>
    <source>
        <strain evidence="10 11">GE09</strain>
    </source>
</reference>
<dbReference type="AlphaFoldDB" id="A0AAN1WI03"/>
<feature type="domain" description="CMP/dCMP-type deaminase" evidence="9">
    <location>
        <begin position="5"/>
        <end position="114"/>
    </location>
</feature>
<dbReference type="InterPro" id="IPR002125">
    <property type="entry name" value="CMP_dCMP_dom"/>
</dbReference>
<evidence type="ECO:0000256" key="6">
    <source>
        <dbReference type="ARBA" id="ARBA00022833"/>
    </source>
</evidence>
<feature type="binding site" evidence="8">
    <location>
        <position position="86"/>
    </location>
    <ligand>
        <name>Zn(2+)</name>
        <dbReference type="ChEBI" id="CHEBI:29105"/>
        <note>catalytic</note>
    </ligand>
</feature>
<dbReference type="Gene3D" id="3.40.140.10">
    <property type="entry name" value="Cytidine Deaminase, domain 2"/>
    <property type="match status" value="1"/>
</dbReference>
<evidence type="ECO:0000256" key="3">
    <source>
        <dbReference type="ARBA" id="ARBA00022694"/>
    </source>
</evidence>
<dbReference type="GO" id="GO:0052717">
    <property type="term" value="F:tRNA-specific adenosine-34 deaminase activity"/>
    <property type="evidence" value="ECO:0007669"/>
    <property type="project" value="UniProtKB-UniRule"/>
</dbReference>
<evidence type="ECO:0000256" key="2">
    <source>
        <dbReference type="ARBA" id="ARBA00011738"/>
    </source>
</evidence>
<comment type="function">
    <text evidence="8">Catalyzes the deamination of adenosine to inosine at the wobble position 34 of tRNA(Arg2).</text>
</comment>
<dbReference type="InterPro" id="IPR016192">
    <property type="entry name" value="APOBEC/CMP_deaminase_Zn-bd"/>
</dbReference>
<keyword evidence="3 8" id="KW-0819">tRNA processing</keyword>
<accession>A0AAN1WI03</accession>
<dbReference type="InterPro" id="IPR028883">
    <property type="entry name" value="tRNA_aden_deaminase"/>
</dbReference>
<dbReference type="PANTHER" id="PTHR11079">
    <property type="entry name" value="CYTOSINE DEAMINASE FAMILY MEMBER"/>
    <property type="match status" value="1"/>
</dbReference>
<name>A0AAN1WI03_9GAMM</name>
<proteinExistence type="inferred from homology"/>
<dbReference type="EC" id="3.5.4.33" evidence="8"/>
<evidence type="ECO:0000256" key="1">
    <source>
        <dbReference type="ARBA" id="ARBA00010669"/>
    </source>
</evidence>
<dbReference type="KEGG" id="marq:MARGE09_P2174"/>
<feature type="binding site" evidence="8">
    <location>
        <position position="89"/>
    </location>
    <ligand>
        <name>Zn(2+)</name>
        <dbReference type="ChEBI" id="CHEBI:29105"/>
        <note>catalytic</note>
    </ligand>
</feature>
<dbReference type="Proteomes" id="UP001320119">
    <property type="component" value="Chromosome"/>
</dbReference>
<dbReference type="GO" id="GO:0008270">
    <property type="term" value="F:zinc ion binding"/>
    <property type="evidence" value="ECO:0007669"/>
    <property type="project" value="UniProtKB-UniRule"/>
</dbReference>
<keyword evidence="5 8" id="KW-0378">Hydrolase</keyword>
<comment type="subunit">
    <text evidence="2 8">Homodimer.</text>
</comment>
<comment type="catalytic activity">
    <reaction evidence="7 8">
        <text>adenosine(34) in tRNA + H2O + H(+) = inosine(34) in tRNA + NH4(+)</text>
        <dbReference type="Rhea" id="RHEA:43168"/>
        <dbReference type="Rhea" id="RHEA-COMP:10373"/>
        <dbReference type="Rhea" id="RHEA-COMP:10374"/>
        <dbReference type="ChEBI" id="CHEBI:15377"/>
        <dbReference type="ChEBI" id="CHEBI:15378"/>
        <dbReference type="ChEBI" id="CHEBI:28938"/>
        <dbReference type="ChEBI" id="CHEBI:74411"/>
        <dbReference type="ChEBI" id="CHEBI:82852"/>
        <dbReference type="EC" id="3.5.4.33"/>
    </reaction>
</comment>
<organism evidence="10 11">
    <name type="scientific">Marinagarivorans cellulosilyticus</name>
    <dbReference type="NCBI Taxonomy" id="2721545"/>
    <lineage>
        <taxon>Bacteria</taxon>
        <taxon>Pseudomonadati</taxon>
        <taxon>Pseudomonadota</taxon>
        <taxon>Gammaproteobacteria</taxon>
        <taxon>Cellvibrionales</taxon>
        <taxon>Cellvibrionaceae</taxon>
        <taxon>Marinagarivorans</taxon>
    </lineage>
</organism>
<dbReference type="NCBIfam" id="NF008113">
    <property type="entry name" value="PRK10860.1"/>
    <property type="match status" value="1"/>
</dbReference>
<evidence type="ECO:0000256" key="7">
    <source>
        <dbReference type="ARBA" id="ARBA00048045"/>
    </source>
</evidence>
<evidence type="ECO:0000259" key="9">
    <source>
        <dbReference type="PROSITE" id="PS51747"/>
    </source>
</evidence>
<dbReference type="HAMAP" id="MF_00972">
    <property type="entry name" value="tRNA_aden_deaminase"/>
    <property type="match status" value="1"/>
</dbReference>
<dbReference type="RefSeq" id="WP_236982011.1">
    <property type="nucleotide sequence ID" value="NZ_AP023086.1"/>
</dbReference>
<feature type="binding site" evidence="8">
    <location>
        <position position="56"/>
    </location>
    <ligand>
        <name>Zn(2+)</name>
        <dbReference type="ChEBI" id="CHEBI:29105"/>
        <note>catalytic</note>
    </ligand>
</feature>
<evidence type="ECO:0000256" key="5">
    <source>
        <dbReference type="ARBA" id="ARBA00022801"/>
    </source>
</evidence>
<evidence type="ECO:0000256" key="8">
    <source>
        <dbReference type="HAMAP-Rule" id="MF_00972"/>
    </source>
</evidence>
<feature type="active site" description="Proton donor" evidence="8">
    <location>
        <position position="58"/>
    </location>
</feature>
<gene>
    <name evidence="8" type="primary">tadA</name>
    <name evidence="10" type="ORF">MARGE09_P2174</name>
</gene>
<keyword evidence="11" id="KW-1185">Reference proteome</keyword>
<evidence type="ECO:0000313" key="11">
    <source>
        <dbReference type="Proteomes" id="UP001320119"/>
    </source>
</evidence>
<dbReference type="GO" id="GO:0002100">
    <property type="term" value="P:tRNA wobble adenosine to inosine editing"/>
    <property type="evidence" value="ECO:0007669"/>
    <property type="project" value="UniProtKB-UniRule"/>
</dbReference>
<keyword evidence="6 8" id="KW-0862">Zinc</keyword>
<evidence type="ECO:0000256" key="4">
    <source>
        <dbReference type="ARBA" id="ARBA00022723"/>
    </source>
</evidence>
<evidence type="ECO:0000313" key="10">
    <source>
        <dbReference type="EMBL" id="BCD97973.1"/>
    </source>
</evidence>
<dbReference type="InterPro" id="IPR016193">
    <property type="entry name" value="Cytidine_deaminase-like"/>
</dbReference>